<dbReference type="Proteomes" id="UP000216991">
    <property type="component" value="Unassembled WGS sequence"/>
</dbReference>
<dbReference type="Pfam" id="PF13489">
    <property type="entry name" value="Methyltransf_23"/>
    <property type="match status" value="1"/>
</dbReference>
<sequence length="232" mass="25317">MSGWDASAQAWIDVQGADGDFGRVHVLDAPMLALVDELAPASVLDVGCGEGRFCRMLAARGMATCGIDPTTALIDRARALHPDGDYRVEPAGAMTVGQYDLVVCYLSLIDMPDLGAALARIVAAIRPGGHLLIANLTAFNTAAVHLGWVKPLIGEPSFPIDHYLEERPRRTAWRGIDITNHHRPLKSYMQALLGHGLVLTHFDEPPATGGPADKRDRYNRVPNFHIMLWRKP</sequence>
<protein>
    <submittedName>
        <fullName evidence="4">SAM-dependent methyltransferase</fullName>
    </submittedName>
</protein>
<dbReference type="Gene3D" id="3.40.50.150">
    <property type="entry name" value="Vaccinia Virus protein VP39"/>
    <property type="match status" value="1"/>
</dbReference>
<reference evidence="4 5" key="1">
    <citation type="submission" date="2017-07" db="EMBL/GenBank/DDBJ databases">
        <title>Sandarakinorhabdus cyanobacteriorum sp. nov., a novel bacterium isolated from cyanobacterial aggregates in a eutrophic lake.</title>
        <authorList>
            <person name="Cai H."/>
        </authorList>
    </citation>
    <scope>NUCLEOTIDE SEQUENCE [LARGE SCALE GENOMIC DNA]</scope>
    <source>
        <strain evidence="4 5">TH057</strain>
    </source>
</reference>
<accession>A0A255YFJ7</accession>
<dbReference type="InterPro" id="IPR029063">
    <property type="entry name" value="SAM-dependent_MTases_sf"/>
</dbReference>
<evidence type="ECO:0000256" key="3">
    <source>
        <dbReference type="ARBA" id="ARBA00022691"/>
    </source>
</evidence>
<dbReference type="GO" id="GO:0032259">
    <property type="term" value="P:methylation"/>
    <property type="evidence" value="ECO:0007669"/>
    <property type="project" value="UniProtKB-KW"/>
</dbReference>
<proteinExistence type="predicted"/>
<dbReference type="RefSeq" id="WP_094474076.1">
    <property type="nucleotide sequence ID" value="NZ_NOXT01000114.1"/>
</dbReference>
<dbReference type="GO" id="GO:0010420">
    <property type="term" value="F:polyprenyldihydroxybenzoate methyltransferase activity"/>
    <property type="evidence" value="ECO:0007669"/>
    <property type="project" value="TreeGrafter"/>
</dbReference>
<dbReference type="OrthoDB" id="9777638at2"/>
<dbReference type="SUPFAM" id="SSF53335">
    <property type="entry name" value="S-adenosyl-L-methionine-dependent methyltransferases"/>
    <property type="match status" value="1"/>
</dbReference>
<evidence type="ECO:0000256" key="2">
    <source>
        <dbReference type="ARBA" id="ARBA00022679"/>
    </source>
</evidence>
<keyword evidence="1 4" id="KW-0489">Methyltransferase</keyword>
<dbReference type="CDD" id="cd02440">
    <property type="entry name" value="AdoMet_MTases"/>
    <property type="match status" value="1"/>
</dbReference>
<gene>
    <name evidence="4" type="ORF">CHU93_10980</name>
</gene>
<dbReference type="AlphaFoldDB" id="A0A255YFJ7"/>
<evidence type="ECO:0000256" key="1">
    <source>
        <dbReference type="ARBA" id="ARBA00022603"/>
    </source>
</evidence>
<comment type="caution">
    <text evidence="4">The sequence shown here is derived from an EMBL/GenBank/DDBJ whole genome shotgun (WGS) entry which is preliminary data.</text>
</comment>
<keyword evidence="3" id="KW-0949">S-adenosyl-L-methionine</keyword>
<organism evidence="4 5">
    <name type="scientific">Sandarakinorhabdus cyanobacteriorum</name>
    <dbReference type="NCBI Taxonomy" id="1981098"/>
    <lineage>
        <taxon>Bacteria</taxon>
        <taxon>Pseudomonadati</taxon>
        <taxon>Pseudomonadota</taxon>
        <taxon>Alphaproteobacteria</taxon>
        <taxon>Sphingomonadales</taxon>
        <taxon>Sphingosinicellaceae</taxon>
        <taxon>Sandarakinorhabdus</taxon>
    </lineage>
</organism>
<dbReference type="PANTHER" id="PTHR43464:SF19">
    <property type="entry name" value="UBIQUINONE BIOSYNTHESIS O-METHYLTRANSFERASE, MITOCHONDRIAL"/>
    <property type="match status" value="1"/>
</dbReference>
<evidence type="ECO:0000313" key="5">
    <source>
        <dbReference type="Proteomes" id="UP000216991"/>
    </source>
</evidence>
<evidence type="ECO:0000313" key="4">
    <source>
        <dbReference type="EMBL" id="OYQ27250.1"/>
    </source>
</evidence>
<keyword evidence="5" id="KW-1185">Reference proteome</keyword>
<dbReference type="EMBL" id="NOXT01000114">
    <property type="protein sequence ID" value="OYQ27250.1"/>
    <property type="molecule type" value="Genomic_DNA"/>
</dbReference>
<keyword evidence="2 4" id="KW-0808">Transferase</keyword>
<name>A0A255YFJ7_9SPHN</name>
<dbReference type="PANTHER" id="PTHR43464">
    <property type="entry name" value="METHYLTRANSFERASE"/>
    <property type="match status" value="1"/>
</dbReference>